<name>A0A226D0U5_FOLCA</name>
<keyword evidence="2" id="KW-1185">Reference proteome</keyword>
<dbReference type="Proteomes" id="UP000198287">
    <property type="component" value="Unassembled WGS sequence"/>
</dbReference>
<evidence type="ECO:0000313" key="1">
    <source>
        <dbReference type="EMBL" id="OXA38337.1"/>
    </source>
</evidence>
<proteinExistence type="predicted"/>
<comment type="caution">
    <text evidence="1">The sequence shown here is derived from an EMBL/GenBank/DDBJ whole genome shotgun (WGS) entry which is preliminary data.</text>
</comment>
<evidence type="ECO:0000313" key="2">
    <source>
        <dbReference type="Proteomes" id="UP000198287"/>
    </source>
</evidence>
<organism evidence="1 2">
    <name type="scientific">Folsomia candida</name>
    <name type="common">Springtail</name>
    <dbReference type="NCBI Taxonomy" id="158441"/>
    <lineage>
        <taxon>Eukaryota</taxon>
        <taxon>Metazoa</taxon>
        <taxon>Ecdysozoa</taxon>
        <taxon>Arthropoda</taxon>
        <taxon>Hexapoda</taxon>
        <taxon>Collembola</taxon>
        <taxon>Entomobryomorpha</taxon>
        <taxon>Isotomoidea</taxon>
        <taxon>Isotomidae</taxon>
        <taxon>Proisotominae</taxon>
        <taxon>Folsomia</taxon>
    </lineage>
</organism>
<sequence>MGDAAGRPLVFGFNYMDLDDDDHQGIYINDEIPDVFTNIDGFEDPTNFDAGFCVPITSAKVTRLVNPDESFEGRRPEFRRYEGQSKPVFLQADILSKHLDTGLGSKSDDCGHLIGRQYGGKMIDYNLFPQNKYINRGGLVPVNRPTGFQYHLQFYKRKGTREDNDAEKKSNITALKLFIRAAIYGEVPNECFEYDASQTKETIKMVTVLLKLVAACTSIKEAKELLKIYSDEFDRFLKPPPEPATSSSAPLSANKPFSWWDIIHVVGSVDDAVRCGQDRDVAGATLNTVLGVGGLAMDVLSLGTISAFGNVIAKTTVVEGTKQGTKVVVAKGAQ</sequence>
<gene>
    <name evidence="1" type="ORF">Fcan01_26779</name>
</gene>
<protein>
    <submittedName>
        <fullName evidence="1">Uncharacterized protein</fullName>
    </submittedName>
</protein>
<accession>A0A226D0U5</accession>
<dbReference type="AlphaFoldDB" id="A0A226D0U5"/>
<dbReference type="EMBL" id="LNIX01000046">
    <property type="protein sequence ID" value="OXA38337.1"/>
    <property type="molecule type" value="Genomic_DNA"/>
</dbReference>
<reference evidence="1 2" key="1">
    <citation type="submission" date="2015-12" db="EMBL/GenBank/DDBJ databases">
        <title>The genome of Folsomia candida.</title>
        <authorList>
            <person name="Faddeeva A."/>
            <person name="Derks M.F."/>
            <person name="Anvar Y."/>
            <person name="Smit S."/>
            <person name="Van Straalen N."/>
            <person name="Roelofs D."/>
        </authorList>
    </citation>
    <scope>NUCLEOTIDE SEQUENCE [LARGE SCALE GENOMIC DNA]</scope>
    <source>
        <strain evidence="1 2">VU population</strain>
        <tissue evidence="1">Whole body</tissue>
    </source>
</reference>